<dbReference type="Pfam" id="PF01225">
    <property type="entry name" value="Mur_ligase"/>
    <property type="match status" value="1"/>
</dbReference>
<dbReference type="InterPro" id="IPR051046">
    <property type="entry name" value="MurCDEF_CellWall_CoF430Synth"/>
</dbReference>
<dbReference type="GO" id="GO:0008360">
    <property type="term" value="P:regulation of cell shape"/>
    <property type="evidence" value="ECO:0007669"/>
    <property type="project" value="UniProtKB-KW"/>
</dbReference>
<evidence type="ECO:0000313" key="16">
    <source>
        <dbReference type="Proteomes" id="UP000477488"/>
    </source>
</evidence>
<dbReference type="InterPro" id="IPR000713">
    <property type="entry name" value="Mur_ligase_N"/>
</dbReference>
<evidence type="ECO:0000256" key="5">
    <source>
        <dbReference type="ARBA" id="ARBA00022840"/>
    </source>
</evidence>
<comment type="pathway">
    <text evidence="10 11">Cell wall biogenesis; peptidoglycan biosynthesis.</text>
</comment>
<evidence type="ECO:0000259" key="14">
    <source>
        <dbReference type="Pfam" id="PF08245"/>
    </source>
</evidence>
<evidence type="ECO:0000256" key="4">
    <source>
        <dbReference type="ARBA" id="ARBA00022741"/>
    </source>
</evidence>
<reference evidence="15 16" key="1">
    <citation type="submission" date="2019-09" db="EMBL/GenBank/DDBJ databases">
        <title>In-depth cultivation of the pig gut microbiome towards novel bacterial diversity and tailored functional studies.</title>
        <authorList>
            <person name="Wylensek D."/>
            <person name="Hitch T.C.A."/>
            <person name="Clavel T."/>
        </authorList>
    </citation>
    <scope>NUCLEOTIDE SEQUENCE [LARGE SCALE GENOMIC DNA]</scope>
    <source>
        <strain evidence="15 16">PG-178-WT-4</strain>
    </source>
</reference>
<dbReference type="PANTHER" id="PTHR43024:SF1">
    <property type="entry name" value="UDP-N-ACETYLMURAMOYL-TRIPEPTIDE--D-ALANYL-D-ALANINE LIGASE"/>
    <property type="match status" value="1"/>
</dbReference>
<dbReference type="Proteomes" id="UP000477488">
    <property type="component" value="Unassembled WGS sequence"/>
</dbReference>
<dbReference type="Gene3D" id="3.40.1190.10">
    <property type="entry name" value="Mur-like, catalytic domain"/>
    <property type="match status" value="1"/>
</dbReference>
<evidence type="ECO:0000256" key="11">
    <source>
        <dbReference type="RuleBase" id="RU004136"/>
    </source>
</evidence>
<dbReference type="SUPFAM" id="SSF63418">
    <property type="entry name" value="MurE/MurF N-terminal domain"/>
    <property type="match status" value="1"/>
</dbReference>
<dbReference type="SUPFAM" id="SSF53623">
    <property type="entry name" value="MurD-like peptide ligases, catalytic domain"/>
    <property type="match status" value="1"/>
</dbReference>
<comment type="catalytic activity">
    <reaction evidence="10 11">
        <text>D-alanyl-D-alanine + UDP-N-acetyl-alpha-D-muramoyl-L-alanyl-gamma-D-glutamyl-meso-2,6-diaminopimelate + ATP = UDP-N-acetyl-alpha-D-muramoyl-L-alanyl-gamma-D-glutamyl-meso-2,6-diaminopimeloyl-D-alanyl-D-alanine + ADP + phosphate + H(+)</text>
        <dbReference type="Rhea" id="RHEA:28374"/>
        <dbReference type="ChEBI" id="CHEBI:15378"/>
        <dbReference type="ChEBI" id="CHEBI:30616"/>
        <dbReference type="ChEBI" id="CHEBI:43474"/>
        <dbReference type="ChEBI" id="CHEBI:57822"/>
        <dbReference type="ChEBI" id="CHEBI:61386"/>
        <dbReference type="ChEBI" id="CHEBI:83905"/>
        <dbReference type="ChEBI" id="CHEBI:456216"/>
        <dbReference type="EC" id="6.3.2.10"/>
    </reaction>
</comment>
<keyword evidence="5 10" id="KW-0067">ATP-binding</keyword>
<dbReference type="NCBIfam" id="TIGR01143">
    <property type="entry name" value="murF"/>
    <property type="match status" value="1"/>
</dbReference>
<keyword evidence="7 10" id="KW-0573">Peptidoglycan synthesis</keyword>
<feature type="domain" description="Mur ligase central" evidence="14">
    <location>
        <begin position="84"/>
        <end position="280"/>
    </location>
</feature>
<proteinExistence type="inferred from homology"/>
<keyword evidence="3 10" id="KW-0132">Cell division</keyword>
<protein>
    <recommendedName>
        <fullName evidence="10 11">UDP-N-acetylmuramoyl-tripeptide--D-alanyl-D-alanine ligase</fullName>
        <ecNumber evidence="10 11">6.3.2.10</ecNumber>
    </recommendedName>
    <alternativeName>
        <fullName evidence="10">D-alanyl-D-alanine-adding enzyme</fullName>
    </alternativeName>
</protein>
<evidence type="ECO:0000256" key="10">
    <source>
        <dbReference type="HAMAP-Rule" id="MF_02019"/>
    </source>
</evidence>
<evidence type="ECO:0000256" key="9">
    <source>
        <dbReference type="ARBA" id="ARBA00023316"/>
    </source>
</evidence>
<comment type="function">
    <text evidence="10 11">Involved in cell wall formation. Catalyzes the final step in the synthesis of UDP-N-acetylmuramoyl-pentapeptide, the precursor of murein.</text>
</comment>
<dbReference type="GO" id="GO:0071555">
    <property type="term" value="P:cell wall organization"/>
    <property type="evidence" value="ECO:0007669"/>
    <property type="project" value="UniProtKB-KW"/>
</dbReference>
<dbReference type="Pfam" id="PF08245">
    <property type="entry name" value="Mur_ligase_M"/>
    <property type="match status" value="1"/>
</dbReference>
<organism evidence="15 16">
    <name type="scientific">Desulfovibrio porci</name>
    <dbReference type="NCBI Taxonomy" id="2605782"/>
    <lineage>
        <taxon>Bacteria</taxon>
        <taxon>Pseudomonadati</taxon>
        <taxon>Thermodesulfobacteriota</taxon>
        <taxon>Desulfovibrionia</taxon>
        <taxon>Desulfovibrionales</taxon>
        <taxon>Desulfovibrionaceae</taxon>
        <taxon>Desulfovibrio</taxon>
    </lineage>
</organism>
<comment type="similarity">
    <text evidence="10">Belongs to the MurCDEF family. MurF subfamily.</text>
</comment>
<dbReference type="Gene3D" id="3.40.1390.10">
    <property type="entry name" value="MurE/MurF, N-terminal domain"/>
    <property type="match status" value="1"/>
</dbReference>
<keyword evidence="16" id="KW-1185">Reference proteome</keyword>
<dbReference type="GO" id="GO:0051301">
    <property type="term" value="P:cell division"/>
    <property type="evidence" value="ECO:0007669"/>
    <property type="project" value="UniProtKB-KW"/>
</dbReference>
<dbReference type="GO" id="GO:0005524">
    <property type="term" value="F:ATP binding"/>
    <property type="evidence" value="ECO:0007669"/>
    <property type="project" value="UniProtKB-UniRule"/>
</dbReference>
<evidence type="ECO:0000256" key="6">
    <source>
        <dbReference type="ARBA" id="ARBA00022960"/>
    </source>
</evidence>
<feature type="binding site" evidence="10">
    <location>
        <begin position="86"/>
        <end position="92"/>
    </location>
    <ligand>
        <name>ATP</name>
        <dbReference type="ChEBI" id="CHEBI:30616"/>
    </ligand>
</feature>
<evidence type="ECO:0000256" key="7">
    <source>
        <dbReference type="ARBA" id="ARBA00022984"/>
    </source>
</evidence>
<accession>A0A6L5XHJ3</accession>
<dbReference type="EMBL" id="VUMH01000001">
    <property type="protein sequence ID" value="MSS26561.1"/>
    <property type="molecule type" value="Genomic_DNA"/>
</dbReference>
<evidence type="ECO:0000256" key="2">
    <source>
        <dbReference type="ARBA" id="ARBA00022598"/>
    </source>
</evidence>
<comment type="subcellular location">
    <subcellularLocation>
        <location evidence="10 11">Cytoplasm</location>
    </subcellularLocation>
</comment>
<keyword evidence="4 10" id="KW-0547">Nucleotide-binding</keyword>
<dbReference type="InterPro" id="IPR036565">
    <property type="entry name" value="Mur-like_cat_sf"/>
</dbReference>
<dbReference type="InterPro" id="IPR004101">
    <property type="entry name" value="Mur_ligase_C"/>
</dbReference>
<dbReference type="EC" id="6.3.2.10" evidence="10 11"/>
<dbReference type="Pfam" id="PF02875">
    <property type="entry name" value="Mur_ligase_C"/>
    <property type="match status" value="1"/>
</dbReference>
<evidence type="ECO:0000256" key="3">
    <source>
        <dbReference type="ARBA" id="ARBA00022618"/>
    </source>
</evidence>
<dbReference type="InterPro" id="IPR005863">
    <property type="entry name" value="UDP-N-AcMur_synth"/>
</dbReference>
<comment type="caution">
    <text evidence="15">The sequence shown here is derived from an EMBL/GenBank/DDBJ whole genome shotgun (WGS) entry which is preliminary data.</text>
</comment>
<keyword evidence="6 10" id="KW-0133">Cell shape</keyword>
<sequence length="469" mass="49954">MASRVVTDSREARPGALFVCVPGERVDGHDFAARAVEQGATAVLASRPLPDPGVPVLLVEDTVRALGQLAALWRGKTRAKVVCVTGTAGKTTLKEALAQVLALRGKTARTAMNHNNQIGMPCAVLNTDGDEDFWVMEAGISHAGDMDELAPVLRPDLGLILNVGPGHTEGLGDRGVPWHKARLLAYLAEGGRGLVSADYPELVREAMASGAKLHFFSAADQRTAYRAAWLGSAPADGNAADGAPERGLYRLWLDGETCDVITPFQGAYGAENSIATAAAAHLLGLSAAEIAEGLARTRLPVQRFNRSRLGAWELIDDTYNANPLSMRRMLDAAAGQARGRTFVPVLGEMGELGAVAEAMHEELGRHLADLKPTAVFWKGGHADEVRAGLAHGGYGGPWLIVDGPESFMAAWKEFARHGGLEEKRGGLLLFKGSRFNRLETLLTAFREGNADMTETETRECGEGESGHVL</sequence>
<dbReference type="GO" id="GO:0009252">
    <property type="term" value="P:peptidoglycan biosynthetic process"/>
    <property type="evidence" value="ECO:0007669"/>
    <property type="project" value="UniProtKB-UniRule"/>
</dbReference>
<evidence type="ECO:0000313" key="15">
    <source>
        <dbReference type="EMBL" id="MSS26561.1"/>
    </source>
</evidence>
<dbReference type="InterPro" id="IPR036615">
    <property type="entry name" value="Mur_ligase_C_dom_sf"/>
</dbReference>
<keyword evidence="2 10" id="KW-0436">Ligase</keyword>
<dbReference type="AlphaFoldDB" id="A0A6L5XHJ3"/>
<dbReference type="Gene3D" id="3.90.190.20">
    <property type="entry name" value="Mur ligase, C-terminal domain"/>
    <property type="match status" value="1"/>
</dbReference>
<keyword evidence="8 10" id="KW-0131">Cell cycle</keyword>
<dbReference type="PANTHER" id="PTHR43024">
    <property type="entry name" value="UDP-N-ACETYLMURAMOYL-TRIPEPTIDE--D-ALANYL-D-ALANINE LIGASE"/>
    <property type="match status" value="1"/>
</dbReference>
<dbReference type="InterPro" id="IPR013221">
    <property type="entry name" value="Mur_ligase_cen"/>
</dbReference>
<name>A0A6L5XHJ3_9BACT</name>
<dbReference type="UniPathway" id="UPA00219"/>
<dbReference type="GO" id="GO:0047480">
    <property type="term" value="F:UDP-N-acetylmuramoyl-tripeptide-D-alanyl-D-alanine ligase activity"/>
    <property type="evidence" value="ECO:0007669"/>
    <property type="project" value="UniProtKB-UniRule"/>
</dbReference>
<evidence type="ECO:0000256" key="1">
    <source>
        <dbReference type="ARBA" id="ARBA00022490"/>
    </source>
</evidence>
<evidence type="ECO:0000256" key="8">
    <source>
        <dbReference type="ARBA" id="ARBA00023306"/>
    </source>
</evidence>
<dbReference type="InterPro" id="IPR035911">
    <property type="entry name" value="MurE/MurF_N"/>
</dbReference>
<feature type="domain" description="Mur ligase N-terminal catalytic" evidence="12">
    <location>
        <begin position="5"/>
        <end position="72"/>
    </location>
</feature>
<keyword evidence="1 10" id="KW-0963">Cytoplasm</keyword>
<keyword evidence="9 10" id="KW-0961">Cell wall biogenesis/degradation</keyword>
<gene>
    <name evidence="10 15" type="primary">murF</name>
    <name evidence="15" type="ORF">FYJ44_00550</name>
</gene>
<evidence type="ECO:0000259" key="13">
    <source>
        <dbReference type="Pfam" id="PF02875"/>
    </source>
</evidence>
<dbReference type="HAMAP" id="MF_02019">
    <property type="entry name" value="MurF"/>
    <property type="match status" value="1"/>
</dbReference>
<dbReference type="GO" id="GO:0005737">
    <property type="term" value="C:cytoplasm"/>
    <property type="evidence" value="ECO:0007669"/>
    <property type="project" value="UniProtKB-SubCell"/>
</dbReference>
<dbReference type="SUPFAM" id="SSF53244">
    <property type="entry name" value="MurD-like peptide ligases, peptide-binding domain"/>
    <property type="match status" value="1"/>
</dbReference>
<feature type="domain" description="Mur ligase C-terminal" evidence="13">
    <location>
        <begin position="306"/>
        <end position="390"/>
    </location>
</feature>
<evidence type="ECO:0000259" key="12">
    <source>
        <dbReference type="Pfam" id="PF01225"/>
    </source>
</evidence>